<dbReference type="Pfam" id="PF01432">
    <property type="entry name" value="Peptidase_M3"/>
    <property type="match status" value="1"/>
</dbReference>
<dbReference type="Pfam" id="PF08439">
    <property type="entry name" value="Peptidase_M3_N"/>
    <property type="match status" value="1"/>
</dbReference>
<dbReference type="GO" id="GO:0004222">
    <property type="term" value="F:metalloendopeptidase activity"/>
    <property type="evidence" value="ECO:0007669"/>
    <property type="project" value="UniProtKB-UniRule"/>
</dbReference>
<dbReference type="Gene3D" id="1.10.1370.20">
    <property type="entry name" value="Oligoendopeptidase f, C-terminal domain"/>
    <property type="match status" value="1"/>
</dbReference>
<keyword evidence="10" id="KW-1185">Reference proteome</keyword>
<name>A0A1H1EL37_9BACI</name>
<evidence type="ECO:0000256" key="2">
    <source>
        <dbReference type="ARBA" id="ARBA00022723"/>
    </source>
</evidence>
<comment type="function">
    <text evidence="6">Has oligopeptidase activity and degrades a variety of small bioactive peptides.</text>
</comment>
<dbReference type="AlphaFoldDB" id="A0A1H1EL37"/>
<accession>A0A1H1EL37</accession>
<keyword evidence="5 6" id="KW-0482">Metalloprotease</keyword>
<dbReference type="GO" id="GO:0046872">
    <property type="term" value="F:metal ion binding"/>
    <property type="evidence" value="ECO:0007669"/>
    <property type="project" value="UniProtKB-UniRule"/>
</dbReference>
<evidence type="ECO:0000256" key="5">
    <source>
        <dbReference type="ARBA" id="ARBA00023049"/>
    </source>
</evidence>
<evidence type="ECO:0000256" key="1">
    <source>
        <dbReference type="ARBA" id="ARBA00022670"/>
    </source>
</evidence>
<dbReference type="InterPro" id="IPR004438">
    <property type="entry name" value="Peptidase_M3B"/>
</dbReference>
<dbReference type="GO" id="GO:0006518">
    <property type="term" value="P:peptide metabolic process"/>
    <property type="evidence" value="ECO:0007669"/>
    <property type="project" value="TreeGrafter"/>
</dbReference>
<dbReference type="InterPro" id="IPR042088">
    <property type="entry name" value="OligoPept_F_C"/>
</dbReference>
<evidence type="ECO:0000259" key="8">
    <source>
        <dbReference type="Pfam" id="PF08439"/>
    </source>
</evidence>
<keyword evidence="2 6" id="KW-0479">Metal-binding</keyword>
<dbReference type="EMBL" id="FNKD01000003">
    <property type="protein sequence ID" value="SDQ88856.1"/>
    <property type="molecule type" value="Genomic_DNA"/>
</dbReference>
<evidence type="ECO:0000256" key="3">
    <source>
        <dbReference type="ARBA" id="ARBA00022801"/>
    </source>
</evidence>
<evidence type="ECO:0000259" key="7">
    <source>
        <dbReference type="Pfam" id="PF01432"/>
    </source>
</evidence>
<dbReference type="PANTHER" id="PTHR11804">
    <property type="entry name" value="PROTEASE M3 THIMET OLIGOPEPTIDASE-RELATED"/>
    <property type="match status" value="1"/>
</dbReference>
<dbReference type="CDD" id="cd09608">
    <property type="entry name" value="M3B_PepF"/>
    <property type="match status" value="1"/>
</dbReference>
<evidence type="ECO:0000313" key="10">
    <source>
        <dbReference type="Proteomes" id="UP000199444"/>
    </source>
</evidence>
<dbReference type="STRING" id="553311.SAMN05216231_2917"/>
<dbReference type="RefSeq" id="WP_092493692.1">
    <property type="nucleotide sequence ID" value="NZ_FNKD01000003.1"/>
</dbReference>
<dbReference type="GO" id="GO:0006508">
    <property type="term" value="P:proteolysis"/>
    <property type="evidence" value="ECO:0007669"/>
    <property type="project" value="UniProtKB-KW"/>
</dbReference>
<gene>
    <name evidence="9" type="ORF">SAMN05216231_2917</name>
</gene>
<comment type="similarity">
    <text evidence="6">Belongs to the peptidase M3B family.</text>
</comment>
<organism evidence="9 10">
    <name type="scientific">Virgibacillus salinus</name>
    <dbReference type="NCBI Taxonomy" id="553311"/>
    <lineage>
        <taxon>Bacteria</taxon>
        <taxon>Bacillati</taxon>
        <taxon>Bacillota</taxon>
        <taxon>Bacilli</taxon>
        <taxon>Bacillales</taxon>
        <taxon>Bacillaceae</taxon>
        <taxon>Virgibacillus</taxon>
    </lineage>
</organism>
<dbReference type="InterPro" id="IPR001567">
    <property type="entry name" value="Pept_M3A_M3B_dom"/>
</dbReference>
<feature type="domain" description="Oligopeptidase F N-terminal" evidence="8">
    <location>
        <begin position="118"/>
        <end position="187"/>
    </location>
</feature>
<evidence type="ECO:0000256" key="6">
    <source>
        <dbReference type="RuleBase" id="RU368091"/>
    </source>
</evidence>
<dbReference type="InterPro" id="IPR013647">
    <property type="entry name" value="OligopepF_N_dom"/>
</dbReference>
<dbReference type="NCBIfam" id="TIGR00181">
    <property type="entry name" value="pepF"/>
    <property type="match status" value="1"/>
</dbReference>
<dbReference type="Gene3D" id="1.10.287.830">
    <property type="entry name" value="putative peptidase helix hairpin domain like"/>
    <property type="match status" value="1"/>
</dbReference>
<keyword evidence="3 6" id="KW-0378">Hydrolase</keyword>
<dbReference type="PANTHER" id="PTHR11804:SF84">
    <property type="entry name" value="SACCHAROLYSIN"/>
    <property type="match status" value="1"/>
</dbReference>
<proteinExistence type="inferred from homology"/>
<sequence>MAKATKELPKRSEIPQEKTWKLEDIFKTDDAWEKELQALKDDIPSIEKFQGKIAESAQNLYDVLRLQDQLSERISKLFTYAHMRSDQDTTNSTYQEMNSKAENLLTLASSSMSYIVPEILAMNEEKLQSFVKEKKELKFYDKTLDEISRQRPHVLSKKEEELLAEASEPMSSAENTFGMLNNADLTFPTIKNEDGEEIDLTHGRYIGFLESKDRSVREAAFKAMYETYGKFKNTFSATLTGTVKTDNFNAKVRNYNSARHAALDGNNIPEQVYDNLIEAVNDKLSLLHRYAELRKKVLGLDELHMYDMYTPLVKDVDMTIPYEKAQEYVIDSFAPLGEDYVSKVKEGFESRWIDVEENKGKRSGAYSSGAYGTNPYILLNWQDKVNDLFTLAHELGHSLHSYYTHESQPFRYGNYSIFVAEVASTCNEALLNDYMLNHVDDEKQKLYLLNHFLEGFRGTVFRQTMFAEFEHDIHKRMQEGEALTAEKLTEIYYELNKKYFGDEVVSDEEIGLEWARIPHFYMNYYVYQYATGYSAATALSNQILNGEEGAVDRYLDFLKAGSSDYPIEVLKKAGVDMTSKEPILAALDVFEEKLNEMEELLLK</sequence>
<feature type="domain" description="Peptidase M3A/M3B catalytic" evidence="7">
    <location>
        <begin position="209"/>
        <end position="587"/>
    </location>
</feature>
<keyword evidence="4 6" id="KW-0862">Zinc</keyword>
<evidence type="ECO:0000313" key="9">
    <source>
        <dbReference type="EMBL" id="SDQ88856.1"/>
    </source>
</evidence>
<dbReference type="InterPro" id="IPR045090">
    <property type="entry name" value="Pept_M3A_M3B"/>
</dbReference>
<protein>
    <recommendedName>
        <fullName evidence="6">Oligopeptidase F</fullName>
        <ecNumber evidence="6">3.4.24.-</ecNumber>
    </recommendedName>
</protein>
<dbReference type="Gene3D" id="1.20.140.70">
    <property type="entry name" value="Oligopeptidase f, N-terminal domain"/>
    <property type="match status" value="1"/>
</dbReference>
<dbReference type="Proteomes" id="UP000199444">
    <property type="component" value="Unassembled WGS sequence"/>
</dbReference>
<dbReference type="SUPFAM" id="SSF55486">
    <property type="entry name" value="Metalloproteases ('zincins'), catalytic domain"/>
    <property type="match status" value="1"/>
</dbReference>
<comment type="cofactor">
    <cofactor evidence="6">
        <name>Zn(2+)</name>
        <dbReference type="ChEBI" id="CHEBI:29105"/>
    </cofactor>
    <text evidence="6">Binds 1 zinc ion.</text>
</comment>
<evidence type="ECO:0000256" key="4">
    <source>
        <dbReference type="ARBA" id="ARBA00022833"/>
    </source>
</evidence>
<keyword evidence="1 6" id="KW-0645">Protease</keyword>
<reference evidence="9 10" key="1">
    <citation type="submission" date="2016-10" db="EMBL/GenBank/DDBJ databases">
        <authorList>
            <person name="de Groot N.N."/>
        </authorList>
    </citation>
    <scope>NUCLEOTIDE SEQUENCE [LARGE SCALE GENOMIC DNA]</scope>
    <source>
        <strain evidence="9 10">CGMCC 1.10449</strain>
    </source>
</reference>
<dbReference type="EC" id="3.4.24.-" evidence="6"/>